<feature type="transmembrane region" description="Helical" evidence="6">
    <location>
        <begin position="287"/>
        <end position="306"/>
    </location>
</feature>
<keyword evidence="6" id="KW-0808">Transferase</keyword>
<evidence type="ECO:0000256" key="1">
    <source>
        <dbReference type="ARBA" id="ARBA00004651"/>
    </source>
</evidence>
<evidence type="ECO:0000256" key="5">
    <source>
        <dbReference type="ARBA" id="ARBA00023136"/>
    </source>
</evidence>
<dbReference type="InterPro" id="IPR022791">
    <property type="entry name" value="L-PG_synthase/AglD"/>
</dbReference>
<dbReference type="Proteomes" id="UP001224139">
    <property type="component" value="Unassembled WGS sequence"/>
</dbReference>
<organism evidence="7 8">
    <name type="scientific">Bacillus hominis</name>
    <dbReference type="NCBI Taxonomy" id="2817478"/>
    <lineage>
        <taxon>Bacteria</taxon>
        <taxon>Bacillati</taxon>
        <taxon>Bacillota</taxon>
        <taxon>Bacilli</taxon>
        <taxon>Bacillales</taxon>
        <taxon>Bacillaceae</taxon>
        <taxon>Bacillus</taxon>
        <taxon>Bacillus cereus group</taxon>
    </lineage>
</organism>
<feature type="transmembrane region" description="Helical" evidence="6">
    <location>
        <begin position="141"/>
        <end position="160"/>
    </location>
</feature>
<evidence type="ECO:0000256" key="4">
    <source>
        <dbReference type="ARBA" id="ARBA00022989"/>
    </source>
</evidence>
<keyword evidence="4 6" id="KW-1133">Transmembrane helix</keyword>
<evidence type="ECO:0000256" key="2">
    <source>
        <dbReference type="ARBA" id="ARBA00022475"/>
    </source>
</evidence>
<evidence type="ECO:0000256" key="6">
    <source>
        <dbReference type="RuleBase" id="RU363042"/>
    </source>
</evidence>
<feature type="transmembrane region" description="Helical" evidence="6">
    <location>
        <begin position="205"/>
        <end position="226"/>
    </location>
</feature>
<keyword evidence="6" id="KW-0046">Antibiotic resistance</keyword>
<keyword evidence="8" id="KW-1185">Reference proteome</keyword>
<evidence type="ECO:0000313" key="8">
    <source>
        <dbReference type="Proteomes" id="UP001224139"/>
    </source>
</evidence>
<dbReference type="Pfam" id="PF03706">
    <property type="entry name" value="LPG_synthase_TM"/>
    <property type="match status" value="1"/>
</dbReference>
<reference evidence="7 8" key="1">
    <citation type="submission" date="2023-06" db="EMBL/GenBank/DDBJ databases">
        <title>Comparative genomics of Bacillaceae isolates and their secondary metabolite potential.</title>
        <authorList>
            <person name="Song L."/>
            <person name="Nielsen L.J."/>
            <person name="Mohite O."/>
            <person name="Xu X."/>
            <person name="Weber T."/>
            <person name="Kovacs A.T."/>
        </authorList>
    </citation>
    <scope>NUCLEOTIDE SEQUENCE [LARGE SCALE GENOMIC DNA]</scope>
    <source>
        <strain evidence="7 8">DX2.1</strain>
    </source>
</reference>
<feature type="transmembrane region" description="Helical" evidence="6">
    <location>
        <begin position="61"/>
        <end position="81"/>
    </location>
</feature>
<evidence type="ECO:0000256" key="3">
    <source>
        <dbReference type="ARBA" id="ARBA00022692"/>
    </source>
</evidence>
<protein>
    <recommendedName>
        <fullName evidence="6">Phosphatidylglycerol lysyltransferase</fullName>
        <ecNumber evidence="6">2.3.2.3</ecNumber>
    </recommendedName>
    <alternativeName>
        <fullName evidence="6">Lysylphosphatidylglycerol synthase</fullName>
    </alternativeName>
</protein>
<name>A0ABT7RAH6_9BACI</name>
<comment type="subcellular location">
    <subcellularLocation>
        <location evidence="1 6">Cell membrane</location>
        <topology evidence="1 6">Multi-pass membrane protein</topology>
    </subcellularLocation>
</comment>
<feature type="transmembrane region" description="Helical" evidence="6">
    <location>
        <begin position="166"/>
        <end position="184"/>
    </location>
</feature>
<sequence>MNLVYHLQKGWSRLLLGRKNIRILFNLCGIFLLCVFFVISWQSFEMSSLWGKLYELWKHPYTLMFLIVMYGVAFFFRAYAWKLYLHHHITMKEALYGLFYSLFINHISPLKVGDAVRIAIITKEKKVTLGEATQSVVILRILDLLILGVFGTVGMFILWGNVLLNIPVILACICIGSGALFLLYKKVPQFVEGQWEQLKAVLFTLQGVIIILLIVMSWICEAFVIYEIASSLTFIQAVWVNSVTIAGQVFQLTPGGLGTYETVMTFALRALGVGEVAAYEWSLMSHGFKFIFSYGVGAILLVLYPMELRSLVSQKEENIRWKK</sequence>
<dbReference type="EMBL" id="JAUCFG010000002">
    <property type="protein sequence ID" value="MDM5439935.1"/>
    <property type="molecule type" value="Genomic_DNA"/>
</dbReference>
<keyword evidence="3 6" id="KW-0812">Transmembrane</keyword>
<proteinExistence type="inferred from homology"/>
<dbReference type="PANTHER" id="PTHR39087:SF2">
    <property type="entry name" value="UPF0104 MEMBRANE PROTEIN MJ1595"/>
    <property type="match status" value="1"/>
</dbReference>
<keyword evidence="5 6" id="KW-0472">Membrane</keyword>
<gene>
    <name evidence="6" type="primary">mprF</name>
    <name evidence="7" type="ORF">QUG02_17900</name>
</gene>
<accession>A0ABT7RAH6</accession>
<comment type="function">
    <text evidence="6">Catalyzes the transfer of a lysyl group from L-lysyl-tRNA(Lys) to membrane-bound phosphatidylglycerol (PG), which produces lysylphosphatidylglycerol (LPG), a major component of the bacterial membrane with a positive net charge. LPG synthesis contributes to bacterial virulence as it is involved in the resistance mechanism against cationic antimicrobial peptides (CAMP) produces by the host's immune system (defensins, cathelicidins) and by the competing microorganisms.</text>
</comment>
<feature type="transmembrane region" description="Helical" evidence="6">
    <location>
        <begin position="21"/>
        <end position="41"/>
    </location>
</feature>
<dbReference type="EC" id="2.3.2.3" evidence="6"/>
<dbReference type="PANTHER" id="PTHR39087">
    <property type="entry name" value="UPF0104 MEMBRANE PROTEIN MJ1595"/>
    <property type="match status" value="1"/>
</dbReference>
<comment type="catalytic activity">
    <reaction evidence="6">
        <text>L-lysyl-tRNA(Lys) + a 1,2-diacyl-sn-glycero-3-phospho-(1'-sn-glycerol) = a 1,2-diacyl-sn-glycero-3-phospho-1'-(3'-O-L-lysyl)-sn-glycerol + tRNA(Lys)</text>
        <dbReference type="Rhea" id="RHEA:10668"/>
        <dbReference type="Rhea" id="RHEA-COMP:9696"/>
        <dbReference type="Rhea" id="RHEA-COMP:9697"/>
        <dbReference type="ChEBI" id="CHEBI:64716"/>
        <dbReference type="ChEBI" id="CHEBI:75792"/>
        <dbReference type="ChEBI" id="CHEBI:78442"/>
        <dbReference type="ChEBI" id="CHEBI:78529"/>
        <dbReference type="EC" id="2.3.2.3"/>
    </reaction>
</comment>
<comment type="similarity">
    <text evidence="6">Belongs to the LPG synthase family.</text>
</comment>
<keyword evidence="6" id="KW-0443">Lipid metabolism</keyword>
<evidence type="ECO:0000313" key="7">
    <source>
        <dbReference type="EMBL" id="MDM5439935.1"/>
    </source>
</evidence>
<comment type="caution">
    <text evidence="7">The sequence shown here is derived from an EMBL/GenBank/DDBJ whole genome shotgun (WGS) entry which is preliminary data.</text>
</comment>
<keyword evidence="2" id="KW-1003">Cell membrane</keyword>